<dbReference type="SUPFAM" id="SSF53448">
    <property type="entry name" value="Nucleotide-diphospho-sugar transferases"/>
    <property type="match status" value="1"/>
</dbReference>
<keyword evidence="3" id="KW-1185">Reference proteome</keyword>
<dbReference type="PANTHER" id="PTHR22916:SF3">
    <property type="entry name" value="UDP-GLCNAC:BETAGAL BETA-1,3-N-ACETYLGLUCOSAMINYLTRANSFERASE-LIKE PROTEIN 1"/>
    <property type="match status" value="1"/>
</dbReference>
<accession>A0A3A1U1V2</accession>
<feature type="domain" description="Glycosyltransferase 2-like" evidence="1">
    <location>
        <begin position="6"/>
        <end position="120"/>
    </location>
</feature>
<dbReference type="GO" id="GO:0016758">
    <property type="term" value="F:hexosyltransferase activity"/>
    <property type="evidence" value="ECO:0007669"/>
    <property type="project" value="UniProtKB-ARBA"/>
</dbReference>
<dbReference type="InterPro" id="IPR001173">
    <property type="entry name" value="Glyco_trans_2-like"/>
</dbReference>
<reference evidence="3" key="1">
    <citation type="submission" date="2018-09" db="EMBL/GenBank/DDBJ databases">
        <authorList>
            <person name="Kim I."/>
        </authorList>
    </citation>
    <scope>NUCLEOTIDE SEQUENCE [LARGE SCALE GENOMIC DNA]</scope>
    <source>
        <strain evidence="3">DD4a</strain>
    </source>
</reference>
<dbReference type="Proteomes" id="UP000265742">
    <property type="component" value="Unassembled WGS sequence"/>
</dbReference>
<sequence length="644" mass="71940">MEPRVSVIVAAYRPGDGFDRVIDSLDAQTLPQDEFELIVVDDGSPDDTVERLRRVAATHPNMRVETIENSGWPSRPRNVGTALARAPYVLYMDHDDSLYPDALRRLVEYAAETHADVVSAKESQTRSVWWGTMPFRHGNVANAIPSGDIHQLMPMIPHKLYRKAFLEEHGIRFPEGKRQLWEDIFFNVEAWRHARVVSLLADTPVYLWHLTEANNSSTYGPGGMEFWNRLDVLYDFIDRTLDGEAFARARQDEFLHQWRGRALKRFAKLAGTAPEERTLRTLPRAQKVQERYVPRELEPLLGVIARPHSELTRIGRIDLLGELWRLDQTVAGRFTASGVRWNEGVLEADVVARWVQANGKPLRVLQRDGRLYRDLPEHIAAALPEDAYDVTDTLDTFILRVGAHSRADHLTWDARVEGAVTTWEQVEPGVVTPVSRGRLRLDPATTAGGRPLTPGVWELSGIVHWSDTARSQGIRVRVKPMPALPGGVVATAYTNKVGTLAIDLNGKARSVIAEGGVRGGRVPGGVRGFVLPLPRVQAWQDARIPVGVRFAPKEGPSTVVAGVLVADGAGARLEAGGEVSPGRYRLAFLPPDGVDRITRWSARVTRGGALVLHDTHLRPRRATLAWLRFQGGRGYRYLRRRLGR</sequence>
<dbReference type="Gene3D" id="3.90.550.10">
    <property type="entry name" value="Spore Coat Polysaccharide Biosynthesis Protein SpsA, Chain A"/>
    <property type="match status" value="1"/>
</dbReference>
<protein>
    <submittedName>
        <fullName evidence="2">Glycosyltransferase</fullName>
    </submittedName>
</protein>
<name>A0A3A1U1V2_9MICO</name>
<evidence type="ECO:0000313" key="3">
    <source>
        <dbReference type="Proteomes" id="UP000265742"/>
    </source>
</evidence>
<organism evidence="2 3">
    <name type="scientific">Amnibacterium setariae</name>
    <dbReference type="NCBI Taxonomy" id="2306585"/>
    <lineage>
        <taxon>Bacteria</taxon>
        <taxon>Bacillati</taxon>
        <taxon>Actinomycetota</taxon>
        <taxon>Actinomycetes</taxon>
        <taxon>Micrococcales</taxon>
        <taxon>Microbacteriaceae</taxon>
        <taxon>Amnibacterium</taxon>
    </lineage>
</organism>
<gene>
    <name evidence="2" type="ORF">D1781_16860</name>
</gene>
<evidence type="ECO:0000313" key="2">
    <source>
        <dbReference type="EMBL" id="RIX26587.1"/>
    </source>
</evidence>
<dbReference type="CDD" id="cd00761">
    <property type="entry name" value="Glyco_tranf_GTA_type"/>
    <property type="match status" value="1"/>
</dbReference>
<dbReference type="EMBL" id="QXTG01000003">
    <property type="protein sequence ID" value="RIX26587.1"/>
    <property type="molecule type" value="Genomic_DNA"/>
</dbReference>
<dbReference type="InterPro" id="IPR029044">
    <property type="entry name" value="Nucleotide-diphossugar_trans"/>
</dbReference>
<proteinExistence type="predicted"/>
<dbReference type="PANTHER" id="PTHR22916">
    <property type="entry name" value="GLYCOSYLTRANSFERASE"/>
    <property type="match status" value="1"/>
</dbReference>
<keyword evidence="2" id="KW-0808">Transferase</keyword>
<dbReference type="AlphaFoldDB" id="A0A3A1U1V2"/>
<comment type="caution">
    <text evidence="2">The sequence shown here is derived from an EMBL/GenBank/DDBJ whole genome shotgun (WGS) entry which is preliminary data.</text>
</comment>
<evidence type="ECO:0000259" key="1">
    <source>
        <dbReference type="Pfam" id="PF00535"/>
    </source>
</evidence>
<dbReference type="Pfam" id="PF00535">
    <property type="entry name" value="Glycos_transf_2"/>
    <property type="match status" value="1"/>
</dbReference>